<evidence type="ECO:0000256" key="1">
    <source>
        <dbReference type="ARBA" id="ARBA00005417"/>
    </source>
</evidence>
<dbReference type="Gene3D" id="3.40.50.300">
    <property type="entry name" value="P-loop containing nucleotide triphosphate hydrolases"/>
    <property type="match status" value="1"/>
</dbReference>
<dbReference type="SMART" id="SM00382">
    <property type="entry name" value="AAA"/>
    <property type="match status" value="1"/>
</dbReference>
<accession>A0A4V1AN85</accession>
<evidence type="ECO:0000256" key="4">
    <source>
        <dbReference type="ARBA" id="ARBA00022840"/>
    </source>
</evidence>
<dbReference type="InterPro" id="IPR027417">
    <property type="entry name" value="P-loop_NTPase"/>
</dbReference>
<keyword evidence="4 6" id="KW-0067">ATP-binding</keyword>
<dbReference type="PROSITE" id="PS00211">
    <property type="entry name" value="ABC_TRANSPORTER_1"/>
    <property type="match status" value="1"/>
</dbReference>
<dbReference type="EMBL" id="CP038015">
    <property type="protein sequence ID" value="QBP41895.1"/>
    <property type="molecule type" value="Genomic_DNA"/>
</dbReference>
<dbReference type="PROSITE" id="PS50893">
    <property type="entry name" value="ABC_TRANSPORTER_2"/>
    <property type="match status" value="1"/>
</dbReference>
<dbReference type="RefSeq" id="WP_134210466.1">
    <property type="nucleotide sequence ID" value="NZ_CP038015.1"/>
</dbReference>
<sequence>MNVIEINNLTKTYGKARGISNVNFNVEEGEIFGFIGPNGSGKSTTIRTILSLIFPTSGSAKIFGKDCIEFAPEIAKEIGYLPSEVFYYDNMKVMDLLKYSASFYKKDCTKRIIELAEIMDLDLTKKIDDLSLGNKKKVGIVQGLLHDPKLIILDEPTSGLDPLMQHKFFDLLEEENKKGATILFSSHILSEVQRLCDRVAIIKDGKIIKVEKISTLKDNNFKRFKIQTTSTVNKDFFNIDGINDFDVKGDICSFLFRGNINDVMKKIAGIDIANLWIGEPDLEEIFMHYYEKED</sequence>
<comment type="similarity">
    <text evidence="1">Belongs to the ABC transporter superfamily.</text>
</comment>
<dbReference type="Proteomes" id="UP000294292">
    <property type="component" value="Chromosome"/>
</dbReference>
<dbReference type="Pfam" id="PF00005">
    <property type="entry name" value="ABC_tran"/>
    <property type="match status" value="1"/>
</dbReference>
<dbReference type="SUPFAM" id="SSF52540">
    <property type="entry name" value="P-loop containing nucleoside triphosphate hydrolases"/>
    <property type="match status" value="1"/>
</dbReference>
<dbReference type="GO" id="GO:0016887">
    <property type="term" value="F:ATP hydrolysis activity"/>
    <property type="evidence" value="ECO:0007669"/>
    <property type="project" value="InterPro"/>
</dbReference>
<dbReference type="InterPro" id="IPR003593">
    <property type="entry name" value="AAA+_ATPase"/>
</dbReference>
<keyword evidence="3" id="KW-0547">Nucleotide-binding</keyword>
<reference evidence="6 7" key="1">
    <citation type="submission" date="2019-03" db="EMBL/GenBank/DDBJ databases">
        <title>Complete genome sequence of Paenisporosarcina antarctica CGMCC 1.6503T.</title>
        <authorList>
            <person name="Rong J.-C."/>
            <person name="Chi N.-Y."/>
            <person name="Zhang Q.-F."/>
        </authorList>
    </citation>
    <scope>NUCLEOTIDE SEQUENCE [LARGE SCALE GENOMIC DNA]</scope>
    <source>
        <strain evidence="6 7">CGMCC 1.6503</strain>
    </source>
</reference>
<evidence type="ECO:0000256" key="3">
    <source>
        <dbReference type="ARBA" id="ARBA00022741"/>
    </source>
</evidence>
<keyword evidence="7" id="KW-1185">Reference proteome</keyword>
<organism evidence="6 7">
    <name type="scientific">Paenisporosarcina antarctica</name>
    <dbReference type="NCBI Taxonomy" id="417367"/>
    <lineage>
        <taxon>Bacteria</taxon>
        <taxon>Bacillati</taxon>
        <taxon>Bacillota</taxon>
        <taxon>Bacilli</taxon>
        <taxon>Bacillales</taxon>
        <taxon>Caryophanaceae</taxon>
        <taxon>Paenisporosarcina</taxon>
    </lineage>
</organism>
<dbReference type="KEGG" id="panc:E2636_12365"/>
<name>A0A4V1AN85_9BACL</name>
<protein>
    <submittedName>
        <fullName evidence="6">ABC transporter ATP-binding protein</fullName>
    </submittedName>
</protein>
<gene>
    <name evidence="6" type="ORF">E2636_12365</name>
</gene>
<dbReference type="OrthoDB" id="9801987at2"/>
<evidence type="ECO:0000313" key="6">
    <source>
        <dbReference type="EMBL" id="QBP41895.1"/>
    </source>
</evidence>
<proteinExistence type="inferred from homology"/>
<evidence type="ECO:0000313" key="7">
    <source>
        <dbReference type="Proteomes" id="UP000294292"/>
    </source>
</evidence>
<feature type="domain" description="ABC transporter" evidence="5">
    <location>
        <begin position="4"/>
        <end position="229"/>
    </location>
</feature>
<dbReference type="AlphaFoldDB" id="A0A4V1AN85"/>
<keyword evidence="2" id="KW-0813">Transport</keyword>
<evidence type="ECO:0000256" key="2">
    <source>
        <dbReference type="ARBA" id="ARBA00022448"/>
    </source>
</evidence>
<dbReference type="InterPro" id="IPR017871">
    <property type="entry name" value="ABC_transporter-like_CS"/>
</dbReference>
<dbReference type="CDD" id="cd03230">
    <property type="entry name" value="ABC_DR_subfamily_A"/>
    <property type="match status" value="1"/>
</dbReference>
<evidence type="ECO:0000259" key="5">
    <source>
        <dbReference type="PROSITE" id="PS50893"/>
    </source>
</evidence>
<dbReference type="InterPro" id="IPR003439">
    <property type="entry name" value="ABC_transporter-like_ATP-bd"/>
</dbReference>
<dbReference type="PANTHER" id="PTHR42711:SF5">
    <property type="entry name" value="ABC TRANSPORTER ATP-BINDING PROTEIN NATA"/>
    <property type="match status" value="1"/>
</dbReference>
<dbReference type="PANTHER" id="PTHR42711">
    <property type="entry name" value="ABC TRANSPORTER ATP-BINDING PROTEIN"/>
    <property type="match status" value="1"/>
</dbReference>
<dbReference type="GO" id="GO:0005524">
    <property type="term" value="F:ATP binding"/>
    <property type="evidence" value="ECO:0007669"/>
    <property type="project" value="UniProtKB-KW"/>
</dbReference>
<dbReference type="InterPro" id="IPR050763">
    <property type="entry name" value="ABC_transporter_ATP-binding"/>
</dbReference>